<dbReference type="EMBL" id="RDBE01000001">
    <property type="protein sequence ID" value="RLV51059.1"/>
    <property type="molecule type" value="Genomic_DNA"/>
</dbReference>
<evidence type="ECO:0000259" key="3">
    <source>
        <dbReference type="Pfam" id="PF00892"/>
    </source>
</evidence>
<feature type="transmembrane region" description="Helical" evidence="2">
    <location>
        <begin position="84"/>
        <end position="107"/>
    </location>
</feature>
<feature type="transmembrane region" description="Helical" evidence="2">
    <location>
        <begin position="167"/>
        <end position="187"/>
    </location>
</feature>
<sequence>MATLTRDETEGATSVTQRSEVSAGLVFAVITAVSFGLSGSLARGLMDAGWTSNAAVVARILIAGVLLLPLGLRSARGHWSAIRANVPMLITYGLLAVAAAQLCYFNAVAHMQVGVALLVEYVAPVAVVLWLWLRRGERPSRLTALGGAVAAVGLVLVLDLLSGAQVSLVGVVWALGAMVGAATFFVLSGRQEGALPGPVLACAGLLIGGTGLLLLGLVGVLPLAATTHTVAFEGFTTPWWVTVLGLGVVCAAVPYSFGILAARRLGSRLASFVGLLEVLSALLWAWLLLGELPRGIQIAGGVLVLAGVVLVKLGERAVQPTGLPSAAVMREG</sequence>
<accession>A0A3L8P8K1</accession>
<comment type="similarity">
    <text evidence="1">Belongs to the EamA transporter family.</text>
</comment>
<dbReference type="PANTHER" id="PTHR22911">
    <property type="entry name" value="ACYL-MALONYL CONDENSING ENZYME-RELATED"/>
    <property type="match status" value="1"/>
</dbReference>
<proteinExistence type="inferred from homology"/>
<dbReference type="GO" id="GO:0016020">
    <property type="term" value="C:membrane"/>
    <property type="evidence" value="ECO:0007669"/>
    <property type="project" value="InterPro"/>
</dbReference>
<evidence type="ECO:0000256" key="1">
    <source>
        <dbReference type="ARBA" id="ARBA00007362"/>
    </source>
</evidence>
<evidence type="ECO:0000313" key="4">
    <source>
        <dbReference type="EMBL" id="RLV51059.1"/>
    </source>
</evidence>
<keyword evidence="2" id="KW-0472">Membrane</keyword>
<dbReference type="PANTHER" id="PTHR22911:SF79">
    <property type="entry name" value="MOBA-LIKE NTP TRANSFERASE DOMAIN-CONTAINING PROTEIN"/>
    <property type="match status" value="1"/>
</dbReference>
<organism evidence="4 5">
    <name type="scientific">Nocardioides mangrovicus</name>
    <dbReference type="NCBI Taxonomy" id="2478913"/>
    <lineage>
        <taxon>Bacteria</taxon>
        <taxon>Bacillati</taxon>
        <taxon>Actinomycetota</taxon>
        <taxon>Actinomycetes</taxon>
        <taxon>Propionibacteriales</taxon>
        <taxon>Nocardioidaceae</taxon>
        <taxon>Nocardioides</taxon>
    </lineage>
</organism>
<feature type="transmembrane region" description="Helical" evidence="2">
    <location>
        <begin position="54"/>
        <end position="72"/>
    </location>
</feature>
<dbReference type="AlphaFoldDB" id="A0A3L8P8K1"/>
<evidence type="ECO:0000313" key="5">
    <source>
        <dbReference type="Proteomes" id="UP000281708"/>
    </source>
</evidence>
<feature type="transmembrane region" description="Helical" evidence="2">
    <location>
        <begin position="199"/>
        <end position="225"/>
    </location>
</feature>
<keyword evidence="5" id="KW-1185">Reference proteome</keyword>
<dbReference type="InterPro" id="IPR000620">
    <property type="entry name" value="EamA_dom"/>
</dbReference>
<keyword evidence="2" id="KW-1133">Transmembrane helix</keyword>
<feature type="transmembrane region" description="Helical" evidence="2">
    <location>
        <begin position="269"/>
        <end position="289"/>
    </location>
</feature>
<dbReference type="Proteomes" id="UP000281708">
    <property type="component" value="Unassembled WGS sequence"/>
</dbReference>
<feature type="transmembrane region" description="Helical" evidence="2">
    <location>
        <begin position="142"/>
        <end position="161"/>
    </location>
</feature>
<gene>
    <name evidence="4" type="ORF">D9V37_03820</name>
</gene>
<feature type="transmembrane region" description="Helical" evidence="2">
    <location>
        <begin position="237"/>
        <end position="257"/>
    </location>
</feature>
<dbReference type="OrthoDB" id="154915at2"/>
<dbReference type="Gene3D" id="1.10.3730.20">
    <property type="match status" value="1"/>
</dbReference>
<feature type="domain" description="EamA" evidence="3">
    <location>
        <begin position="169"/>
        <end position="311"/>
    </location>
</feature>
<keyword evidence="2" id="KW-0812">Transmembrane</keyword>
<dbReference type="InterPro" id="IPR037185">
    <property type="entry name" value="EmrE-like"/>
</dbReference>
<feature type="transmembrane region" description="Helical" evidence="2">
    <location>
        <begin position="295"/>
        <end position="313"/>
    </location>
</feature>
<feature type="transmembrane region" description="Helical" evidence="2">
    <location>
        <begin position="21"/>
        <end position="42"/>
    </location>
</feature>
<protein>
    <submittedName>
        <fullName evidence="4">EamA family transporter</fullName>
    </submittedName>
</protein>
<evidence type="ECO:0000256" key="2">
    <source>
        <dbReference type="SAM" id="Phobius"/>
    </source>
</evidence>
<comment type="caution">
    <text evidence="4">The sequence shown here is derived from an EMBL/GenBank/DDBJ whole genome shotgun (WGS) entry which is preliminary data.</text>
</comment>
<feature type="transmembrane region" description="Helical" evidence="2">
    <location>
        <begin position="113"/>
        <end position="133"/>
    </location>
</feature>
<reference evidence="4 5" key="1">
    <citation type="submission" date="2018-10" db="EMBL/GenBank/DDBJ databases">
        <title>Marmoricola sp. 4Q3S-7 whole genome shotgun sequence.</title>
        <authorList>
            <person name="Li F."/>
        </authorList>
    </citation>
    <scope>NUCLEOTIDE SEQUENCE [LARGE SCALE GENOMIC DNA]</scope>
    <source>
        <strain evidence="4 5">4Q3S-7</strain>
    </source>
</reference>
<dbReference type="Pfam" id="PF00892">
    <property type="entry name" value="EamA"/>
    <property type="match status" value="2"/>
</dbReference>
<feature type="domain" description="EamA" evidence="3">
    <location>
        <begin position="23"/>
        <end position="158"/>
    </location>
</feature>
<dbReference type="SUPFAM" id="SSF103481">
    <property type="entry name" value="Multidrug resistance efflux transporter EmrE"/>
    <property type="match status" value="2"/>
</dbReference>
<name>A0A3L8P8K1_9ACTN</name>